<dbReference type="PROSITE" id="PS50110">
    <property type="entry name" value="RESPONSE_REGULATORY"/>
    <property type="match status" value="1"/>
</dbReference>
<dbReference type="OrthoDB" id="9792810at2"/>
<evidence type="ECO:0000259" key="8">
    <source>
        <dbReference type="PROSITE" id="PS50110"/>
    </source>
</evidence>
<dbReference type="InterPro" id="IPR001789">
    <property type="entry name" value="Sig_transdc_resp-reg_receiver"/>
</dbReference>
<gene>
    <name evidence="10" type="ORF">ADN01_17435</name>
</gene>
<dbReference type="GO" id="GO:0006355">
    <property type="term" value="P:regulation of DNA-templated transcription"/>
    <property type="evidence" value="ECO:0007669"/>
    <property type="project" value="InterPro"/>
</dbReference>
<name>A0A0P6X6C5_9CHLR</name>
<dbReference type="PROSITE" id="PS51755">
    <property type="entry name" value="OMPR_PHOB"/>
    <property type="match status" value="1"/>
</dbReference>
<dbReference type="GO" id="GO:0000156">
    <property type="term" value="F:phosphorelay response regulator activity"/>
    <property type="evidence" value="ECO:0007669"/>
    <property type="project" value="TreeGrafter"/>
</dbReference>
<keyword evidence="1 6" id="KW-0597">Phosphoprotein</keyword>
<dbReference type="AlphaFoldDB" id="A0A0P6X6C5"/>
<proteinExistence type="predicted"/>
<evidence type="ECO:0000256" key="5">
    <source>
        <dbReference type="ARBA" id="ARBA00023163"/>
    </source>
</evidence>
<dbReference type="PATRIC" id="fig|229921.5.peg.109"/>
<dbReference type="PANTHER" id="PTHR48111">
    <property type="entry name" value="REGULATOR OF RPOS"/>
    <property type="match status" value="1"/>
</dbReference>
<feature type="domain" description="Response regulatory" evidence="8">
    <location>
        <begin position="12"/>
        <end position="125"/>
    </location>
</feature>
<protein>
    <submittedName>
        <fullName evidence="10">Transcriptional regulator</fullName>
    </submittedName>
</protein>
<dbReference type="FunFam" id="1.10.10.10:FF:000018">
    <property type="entry name" value="DNA-binding response regulator ResD"/>
    <property type="match status" value="1"/>
</dbReference>
<dbReference type="Gene3D" id="1.10.10.10">
    <property type="entry name" value="Winged helix-like DNA-binding domain superfamily/Winged helix DNA-binding domain"/>
    <property type="match status" value="1"/>
</dbReference>
<dbReference type="Gene3D" id="3.40.50.2300">
    <property type="match status" value="1"/>
</dbReference>
<feature type="DNA-binding region" description="OmpR/PhoB-type" evidence="7">
    <location>
        <begin position="136"/>
        <end position="235"/>
    </location>
</feature>
<dbReference type="GO" id="GO:0000976">
    <property type="term" value="F:transcription cis-regulatory region binding"/>
    <property type="evidence" value="ECO:0007669"/>
    <property type="project" value="TreeGrafter"/>
</dbReference>
<dbReference type="Pfam" id="PF00486">
    <property type="entry name" value="Trans_reg_C"/>
    <property type="match status" value="1"/>
</dbReference>
<keyword evidence="2" id="KW-0902">Two-component regulatory system</keyword>
<evidence type="ECO:0000256" key="1">
    <source>
        <dbReference type="ARBA" id="ARBA00022553"/>
    </source>
</evidence>
<dbReference type="SUPFAM" id="SSF52172">
    <property type="entry name" value="CheY-like"/>
    <property type="match status" value="1"/>
</dbReference>
<dbReference type="InterPro" id="IPR039420">
    <property type="entry name" value="WalR-like"/>
</dbReference>
<evidence type="ECO:0000256" key="7">
    <source>
        <dbReference type="PROSITE-ProRule" id="PRU01091"/>
    </source>
</evidence>
<dbReference type="InterPro" id="IPR036388">
    <property type="entry name" value="WH-like_DNA-bd_sf"/>
</dbReference>
<dbReference type="EMBL" id="LGCM01000065">
    <property type="protein sequence ID" value="KPL75789.1"/>
    <property type="molecule type" value="Genomic_DNA"/>
</dbReference>
<dbReference type="InterPro" id="IPR001867">
    <property type="entry name" value="OmpR/PhoB-type_DNA-bd"/>
</dbReference>
<evidence type="ECO:0000313" key="10">
    <source>
        <dbReference type="EMBL" id="KPL75789.1"/>
    </source>
</evidence>
<keyword evidence="3" id="KW-0805">Transcription regulation</keyword>
<dbReference type="InterPro" id="IPR011006">
    <property type="entry name" value="CheY-like_superfamily"/>
</dbReference>
<dbReference type="GO" id="GO:0005829">
    <property type="term" value="C:cytosol"/>
    <property type="evidence" value="ECO:0007669"/>
    <property type="project" value="TreeGrafter"/>
</dbReference>
<reference evidence="10 11" key="1">
    <citation type="submission" date="2015-07" db="EMBL/GenBank/DDBJ databases">
        <title>Genome sequence of Levilinea saccharolytica DSM 16555.</title>
        <authorList>
            <person name="Hemp J."/>
            <person name="Ward L.M."/>
            <person name="Pace L.A."/>
            <person name="Fischer W.W."/>
        </authorList>
    </citation>
    <scope>NUCLEOTIDE SEQUENCE [LARGE SCALE GENOMIC DNA]</scope>
    <source>
        <strain evidence="10 11">KIBI-1</strain>
    </source>
</reference>
<dbReference type="CDD" id="cd17574">
    <property type="entry name" value="REC_OmpR"/>
    <property type="match status" value="1"/>
</dbReference>
<evidence type="ECO:0000256" key="6">
    <source>
        <dbReference type="PROSITE-ProRule" id="PRU00169"/>
    </source>
</evidence>
<feature type="modified residue" description="4-aspartylphosphate" evidence="6">
    <location>
        <position position="61"/>
    </location>
</feature>
<evidence type="ECO:0000256" key="3">
    <source>
        <dbReference type="ARBA" id="ARBA00023015"/>
    </source>
</evidence>
<dbReference type="SMART" id="SM00448">
    <property type="entry name" value="REC"/>
    <property type="match status" value="1"/>
</dbReference>
<keyword evidence="5" id="KW-0804">Transcription</keyword>
<dbReference type="SUPFAM" id="SSF46894">
    <property type="entry name" value="C-terminal effector domain of the bipartite response regulators"/>
    <property type="match status" value="1"/>
</dbReference>
<dbReference type="InterPro" id="IPR016032">
    <property type="entry name" value="Sig_transdc_resp-reg_C-effctor"/>
</dbReference>
<dbReference type="GO" id="GO:0032993">
    <property type="term" value="C:protein-DNA complex"/>
    <property type="evidence" value="ECO:0007669"/>
    <property type="project" value="TreeGrafter"/>
</dbReference>
<dbReference type="PANTHER" id="PTHR48111:SF4">
    <property type="entry name" value="DNA-BINDING DUAL TRANSCRIPTIONAL REGULATOR OMPR"/>
    <property type="match status" value="1"/>
</dbReference>
<keyword evidence="4 7" id="KW-0238">DNA-binding</keyword>
<evidence type="ECO:0000256" key="2">
    <source>
        <dbReference type="ARBA" id="ARBA00023012"/>
    </source>
</evidence>
<dbReference type="STRING" id="229921.ADN01_17435"/>
<dbReference type="Proteomes" id="UP000050501">
    <property type="component" value="Unassembled WGS sequence"/>
</dbReference>
<keyword evidence="11" id="KW-1185">Reference proteome</keyword>
<dbReference type="CDD" id="cd00383">
    <property type="entry name" value="trans_reg_C"/>
    <property type="match status" value="1"/>
</dbReference>
<evidence type="ECO:0000259" key="9">
    <source>
        <dbReference type="PROSITE" id="PS51755"/>
    </source>
</evidence>
<dbReference type="Gene3D" id="6.10.250.690">
    <property type="match status" value="1"/>
</dbReference>
<dbReference type="SMART" id="SM00862">
    <property type="entry name" value="Trans_reg_C"/>
    <property type="match status" value="1"/>
</dbReference>
<feature type="domain" description="OmpR/PhoB-type" evidence="9">
    <location>
        <begin position="136"/>
        <end position="235"/>
    </location>
</feature>
<dbReference type="FunFam" id="3.40.50.2300:FF:000001">
    <property type="entry name" value="DNA-binding response regulator PhoB"/>
    <property type="match status" value="1"/>
</dbReference>
<dbReference type="Pfam" id="PF00072">
    <property type="entry name" value="Response_reg"/>
    <property type="match status" value="1"/>
</dbReference>
<evidence type="ECO:0000256" key="4">
    <source>
        <dbReference type="ARBA" id="ARBA00023125"/>
    </source>
</evidence>
<sequence>MQPVEEERRVKTILVVDDKANVRTLVKDYLTQENYRVVTAENGQQGLYAARHEKPDLILLDIMMPEMSGYDFLRAFRKEKDTPIILLTARMEESDKVLGLELGADDYVTKPFGMRELAARIQAVLRRAAKESAAASEVLRSGDLMMDKGSHVVKVREEVVNLTPSEFDLLAVLMGAPGRAFTRMELLERMQGSAFEGVERTIDVHVRNLRAKIEADPSQPVYIETVFGVGYRFRSDR</sequence>
<accession>A0A0P6X6C5</accession>
<comment type="caution">
    <text evidence="10">The sequence shown here is derived from an EMBL/GenBank/DDBJ whole genome shotgun (WGS) entry which is preliminary data.</text>
</comment>
<evidence type="ECO:0000313" key="11">
    <source>
        <dbReference type="Proteomes" id="UP000050501"/>
    </source>
</evidence>
<organism evidence="10 11">
    <name type="scientific">Levilinea saccharolytica</name>
    <dbReference type="NCBI Taxonomy" id="229921"/>
    <lineage>
        <taxon>Bacteria</taxon>
        <taxon>Bacillati</taxon>
        <taxon>Chloroflexota</taxon>
        <taxon>Anaerolineae</taxon>
        <taxon>Anaerolineales</taxon>
        <taxon>Anaerolineaceae</taxon>
        <taxon>Levilinea</taxon>
    </lineage>
</organism>